<dbReference type="OrthoDB" id="437369at2759"/>
<sequence length="510" mass="57313">MAASTTFTTACIIFCVLIGANVEAEEETRPPHIAIVGGGIGGTSAAYFMRELFGSDAVIDLYEKNTIGGRLATVNINSREYESGGSIIHPENLYMVNFTKILGLEKREKNSGAIMGIFDGEELRLTTSPYSVVTLAKMFWHYGMDIYNLQTWVSNILVKFKRIYTTQDAGYAYTNVPELLASMDPSFANYLKKSVIKVMREEGFHDALIYELVLGAMRTNYGQGVEIPGFVGAISMAGVDSGLWAVKGGNKMVPENIVKHSKINVIAAEVKMVEFLEDEPFLYEVYYRKDNNNEAKSKRYDMVVIATPLHDEISDIKFEGFQQDIHNFPQKYHKTVATFVHGRVNSSYFGVEQPADMPNEVFTCNMDLLLNSFGQHLPVDYNSASDTVPPIDSNIVGKLFSNRELTQEEVKLYFESIEEVHTVSWMAYPEYNFKKIDDLPPFLLNERLYYVNAIELAASAMEMEAIAGRNIALLAYNHWHDNLDKIDEKYVDPAHATSPETVLVLAIKQS</sequence>
<keyword evidence="6 8" id="KW-0560">Oxidoreductase</keyword>
<reference evidence="11 12" key="1">
    <citation type="journal article" date="2017" name="Nat. Ecol. Evol.">
        <title>Scallop genome provides insights into evolution of bilaterian karyotype and development.</title>
        <authorList>
            <person name="Wang S."/>
            <person name="Zhang J."/>
            <person name="Jiao W."/>
            <person name="Li J."/>
            <person name="Xun X."/>
            <person name="Sun Y."/>
            <person name="Guo X."/>
            <person name="Huan P."/>
            <person name="Dong B."/>
            <person name="Zhang L."/>
            <person name="Hu X."/>
            <person name="Sun X."/>
            <person name="Wang J."/>
            <person name="Zhao C."/>
            <person name="Wang Y."/>
            <person name="Wang D."/>
            <person name="Huang X."/>
            <person name="Wang R."/>
            <person name="Lv J."/>
            <person name="Li Y."/>
            <person name="Zhang Z."/>
            <person name="Liu B."/>
            <person name="Lu W."/>
            <person name="Hui Y."/>
            <person name="Liang J."/>
            <person name="Zhou Z."/>
            <person name="Hou R."/>
            <person name="Li X."/>
            <person name="Liu Y."/>
            <person name="Li H."/>
            <person name="Ning X."/>
            <person name="Lin Y."/>
            <person name="Zhao L."/>
            <person name="Xing Q."/>
            <person name="Dou J."/>
            <person name="Li Y."/>
            <person name="Mao J."/>
            <person name="Guo H."/>
            <person name="Dou H."/>
            <person name="Li T."/>
            <person name="Mu C."/>
            <person name="Jiang W."/>
            <person name="Fu Q."/>
            <person name="Fu X."/>
            <person name="Miao Y."/>
            <person name="Liu J."/>
            <person name="Yu Q."/>
            <person name="Li R."/>
            <person name="Liao H."/>
            <person name="Li X."/>
            <person name="Kong Y."/>
            <person name="Jiang Z."/>
            <person name="Chourrout D."/>
            <person name="Li R."/>
            <person name="Bao Z."/>
        </authorList>
    </citation>
    <scope>NUCLEOTIDE SEQUENCE [LARGE SCALE GENOMIC DNA]</scope>
    <source>
        <strain evidence="11 12">PY_sf001</strain>
    </source>
</reference>
<organism evidence="11 12">
    <name type="scientific">Mizuhopecten yessoensis</name>
    <name type="common">Japanese scallop</name>
    <name type="synonym">Patinopecten yessoensis</name>
    <dbReference type="NCBI Taxonomy" id="6573"/>
    <lineage>
        <taxon>Eukaryota</taxon>
        <taxon>Metazoa</taxon>
        <taxon>Spiralia</taxon>
        <taxon>Lophotrochozoa</taxon>
        <taxon>Mollusca</taxon>
        <taxon>Bivalvia</taxon>
        <taxon>Autobranchia</taxon>
        <taxon>Pteriomorphia</taxon>
        <taxon>Pectinida</taxon>
        <taxon>Pectinoidea</taxon>
        <taxon>Pectinidae</taxon>
        <taxon>Mizuhopecten</taxon>
    </lineage>
</organism>
<comment type="similarity">
    <text evidence="2 8">Belongs to the prenylcysteine oxidase family.</text>
</comment>
<evidence type="ECO:0000313" key="11">
    <source>
        <dbReference type="EMBL" id="OWF41675.1"/>
    </source>
</evidence>
<dbReference type="GO" id="GO:0030327">
    <property type="term" value="P:prenylated protein catabolic process"/>
    <property type="evidence" value="ECO:0007669"/>
    <property type="project" value="TreeGrafter"/>
</dbReference>
<proteinExistence type="inferred from homology"/>
<comment type="caution">
    <text evidence="11">The sequence shown here is derived from an EMBL/GenBank/DDBJ whole genome shotgun (WGS) entry which is preliminary data.</text>
</comment>
<evidence type="ECO:0000256" key="3">
    <source>
        <dbReference type="ARBA" id="ARBA00022630"/>
    </source>
</evidence>
<dbReference type="AlphaFoldDB" id="A0A210PYW8"/>
<evidence type="ECO:0000259" key="10">
    <source>
        <dbReference type="Pfam" id="PF07156"/>
    </source>
</evidence>
<evidence type="ECO:0000256" key="6">
    <source>
        <dbReference type="ARBA" id="ARBA00023002"/>
    </source>
</evidence>
<evidence type="ECO:0000256" key="7">
    <source>
        <dbReference type="ARBA" id="ARBA00023180"/>
    </source>
</evidence>
<keyword evidence="3 8" id="KW-0285">Flavoprotein</keyword>
<dbReference type="GO" id="GO:0030328">
    <property type="term" value="P:prenylcysteine catabolic process"/>
    <property type="evidence" value="ECO:0007669"/>
    <property type="project" value="UniProtKB-UniRule"/>
</dbReference>
<feature type="chain" id="PRO_5013097912" evidence="9">
    <location>
        <begin position="25"/>
        <end position="510"/>
    </location>
</feature>
<evidence type="ECO:0000256" key="2">
    <source>
        <dbReference type="ARBA" id="ARBA00009967"/>
    </source>
</evidence>
<dbReference type="GO" id="GO:0001735">
    <property type="term" value="F:prenylcysteine oxidase activity"/>
    <property type="evidence" value="ECO:0007669"/>
    <property type="project" value="UniProtKB-UniRule"/>
</dbReference>
<dbReference type="InterPro" id="IPR036188">
    <property type="entry name" value="FAD/NAD-bd_sf"/>
</dbReference>
<evidence type="ECO:0000256" key="5">
    <source>
        <dbReference type="ARBA" id="ARBA00022827"/>
    </source>
</evidence>
<gene>
    <name evidence="11" type="ORF">KP79_PYT18591</name>
</gene>
<dbReference type="EMBL" id="NEDP02005373">
    <property type="protein sequence ID" value="OWF41675.1"/>
    <property type="molecule type" value="Genomic_DNA"/>
</dbReference>
<evidence type="ECO:0000256" key="8">
    <source>
        <dbReference type="PIRNR" id="PIRNR036292"/>
    </source>
</evidence>
<dbReference type="Gene3D" id="3.50.50.60">
    <property type="entry name" value="FAD/NAD(P)-binding domain"/>
    <property type="match status" value="1"/>
</dbReference>
<evidence type="ECO:0000313" key="12">
    <source>
        <dbReference type="Proteomes" id="UP000242188"/>
    </source>
</evidence>
<evidence type="ECO:0000256" key="4">
    <source>
        <dbReference type="ARBA" id="ARBA00022729"/>
    </source>
</evidence>
<comment type="cofactor">
    <cofactor evidence="1 8">
        <name>FAD</name>
        <dbReference type="ChEBI" id="CHEBI:57692"/>
    </cofactor>
</comment>
<dbReference type="PIRSF" id="PIRSF036292">
    <property type="entry name" value="Prenylcysteine_oxidase"/>
    <property type="match status" value="1"/>
</dbReference>
<protein>
    <submittedName>
        <fullName evidence="11">Prenylcysteine oxidase</fullName>
    </submittedName>
</protein>
<dbReference type="Proteomes" id="UP000242188">
    <property type="component" value="Unassembled WGS sequence"/>
</dbReference>
<name>A0A210PYW8_MIZYE</name>
<evidence type="ECO:0000256" key="1">
    <source>
        <dbReference type="ARBA" id="ARBA00001974"/>
    </source>
</evidence>
<keyword evidence="5 8" id="KW-0274">FAD</keyword>
<accession>A0A210PYW8</accession>
<dbReference type="SUPFAM" id="SSF51905">
    <property type="entry name" value="FAD/NAD(P)-binding domain"/>
    <property type="match status" value="1"/>
</dbReference>
<dbReference type="STRING" id="6573.A0A210PYW8"/>
<keyword evidence="4 9" id="KW-0732">Signal</keyword>
<keyword evidence="7" id="KW-0325">Glycoprotein</keyword>
<dbReference type="PANTHER" id="PTHR15944:SF0">
    <property type="entry name" value="PRENYLCYSTEINE LYASE DOMAIN-CONTAINING PROTEIN"/>
    <property type="match status" value="1"/>
</dbReference>
<dbReference type="InterPro" id="IPR010795">
    <property type="entry name" value="Prenylcys_lyase"/>
</dbReference>
<dbReference type="PANTHER" id="PTHR15944">
    <property type="entry name" value="FARNESYLCYSTEINE LYASE"/>
    <property type="match status" value="1"/>
</dbReference>
<dbReference type="Pfam" id="PF13450">
    <property type="entry name" value="NAD_binding_8"/>
    <property type="match status" value="1"/>
</dbReference>
<feature type="signal peptide" evidence="9">
    <location>
        <begin position="1"/>
        <end position="24"/>
    </location>
</feature>
<keyword evidence="12" id="KW-1185">Reference proteome</keyword>
<dbReference type="Pfam" id="PF07156">
    <property type="entry name" value="Prenylcys_lyase"/>
    <property type="match status" value="1"/>
</dbReference>
<evidence type="ECO:0000256" key="9">
    <source>
        <dbReference type="SAM" id="SignalP"/>
    </source>
</evidence>
<dbReference type="InterPro" id="IPR017046">
    <property type="entry name" value="Prenylcysteine_Oxase1"/>
</dbReference>
<feature type="domain" description="Prenylcysteine lyase" evidence="10">
    <location>
        <begin position="127"/>
        <end position="488"/>
    </location>
</feature>